<reference evidence="2 3" key="1">
    <citation type="submission" date="2020-03" db="EMBL/GenBank/DDBJ databases">
        <title>Vagococcus sp. nov., isolated from beetles.</title>
        <authorList>
            <person name="Hyun D.-W."/>
            <person name="Bae J.-W."/>
        </authorList>
    </citation>
    <scope>NUCLEOTIDE SEQUENCE [LARGE SCALE GENOMIC DNA]</scope>
    <source>
        <strain evidence="2 3">HDW17B</strain>
    </source>
</reference>
<evidence type="ECO:0008006" key="4">
    <source>
        <dbReference type="Google" id="ProtNLM"/>
    </source>
</evidence>
<organism evidence="2 3">
    <name type="scientific">Vagococcus hydrophili</name>
    <dbReference type="NCBI Taxonomy" id="2714947"/>
    <lineage>
        <taxon>Bacteria</taxon>
        <taxon>Bacillati</taxon>
        <taxon>Bacillota</taxon>
        <taxon>Bacilli</taxon>
        <taxon>Lactobacillales</taxon>
        <taxon>Enterococcaceae</taxon>
        <taxon>Vagococcus</taxon>
    </lineage>
</organism>
<proteinExistence type="predicted"/>
<dbReference type="Proteomes" id="UP000501747">
    <property type="component" value="Chromosome"/>
</dbReference>
<dbReference type="EMBL" id="CP049887">
    <property type="protein sequence ID" value="QIL49483.1"/>
    <property type="molecule type" value="Genomic_DNA"/>
</dbReference>
<dbReference type="RefSeq" id="WP_166035770.1">
    <property type="nucleotide sequence ID" value="NZ_CP049887.1"/>
</dbReference>
<keyword evidence="1" id="KW-0732">Signal</keyword>
<protein>
    <recommendedName>
        <fullName evidence="4">Lipoprotein</fullName>
    </recommendedName>
</protein>
<gene>
    <name evidence="2" type="ORF">G7082_13735</name>
</gene>
<evidence type="ECO:0000256" key="1">
    <source>
        <dbReference type="SAM" id="SignalP"/>
    </source>
</evidence>
<keyword evidence="3" id="KW-1185">Reference proteome</keyword>
<sequence>MKKRLVLLSTLFIALTLSACSKKEELKTNETKETVETTQKEMKIGSATFKGKLSETPIIDEDTIIMSFEKVTAIKDEEKLADMMNANGVVLLADMNIFDKDMKPEDFEVGSEIEFELETPTAMTYSIPPQVAGNSIKRISLVK</sequence>
<dbReference type="PROSITE" id="PS51257">
    <property type="entry name" value="PROKAR_LIPOPROTEIN"/>
    <property type="match status" value="1"/>
</dbReference>
<accession>A0A6G8AX69</accession>
<evidence type="ECO:0000313" key="3">
    <source>
        <dbReference type="Proteomes" id="UP000501747"/>
    </source>
</evidence>
<feature type="signal peptide" evidence="1">
    <location>
        <begin position="1"/>
        <end position="19"/>
    </location>
</feature>
<name>A0A6G8AX69_9ENTE</name>
<dbReference type="AlphaFoldDB" id="A0A6G8AX69"/>
<feature type="chain" id="PRO_5039148918" description="Lipoprotein" evidence="1">
    <location>
        <begin position="20"/>
        <end position="143"/>
    </location>
</feature>
<evidence type="ECO:0000313" key="2">
    <source>
        <dbReference type="EMBL" id="QIL49483.1"/>
    </source>
</evidence>
<dbReference type="KEGG" id="vhy:G7082_13735"/>